<name>A0ACD2U1V1_9PSED</name>
<evidence type="ECO:0000313" key="2">
    <source>
        <dbReference type="Proteomes" id="UP001158048"/>
    </source>
</evidence>
<keyword evidence="2" id="KW-1185">Reference proteome</keyword>
<organism evidence="1 2">
    <name type="scientific">Pseudomonas helmanticensis</name>
    <dbReference type="NCBI Taxonomy" id="1471381"/>
    <lineage>
        <taxon>Bacteria</taxon>
        <taxon>Pseudomonadati</taxon>
        <taxon>Pseudomonadota</taxon>
        <taxon>Gammaproteobacteria</taxon>
        <taxon>Pseudomonadales</taxon>
        <taxon>Pseudomonadaceae</taxon>
        <taxon>Pseudomonas</taxon>
    </lineage>
</organism>
<accession>A0ACD2U1V1</accession>
<gene>
    <name evidence="1" type="ORF">SAMN04488483_1133</name>
</gene>
<sequence length="962" mass="105102">MNTMPLPDRSLPLLDTQVGLWVSEQVNQASTSHNIHVRLAIGGALDVAALQQAIDWLVQRHDNLRARFVLEGETPRQIISADRHTPLEQERIDAADLHARTDALLLQSMDITAGPLFRSVLLQSGAEQHVLLLIIHHLIFDGGSIEVLLRDLREAYVAFSQGTPAVPAALPFSYAGYVERQATVRTPAALDYWLKTLADRPPAKRFPCARLASGKTARRAADVVTQMQPAAAQQLRELTGPGTFTPFMVHMAICAMLLQRQTAVEDMVFGMPLSTRDGAETNDLTGLFVNVVALRLQLTAQRTFAQLLQHVRARILRAMMHRDLPYHELVSQLRAGRETGALFHVFLNHASVLRRPFQAGRCTFELLPTTNITAAFEMNLAIVETDTGFDTVFEFDDMRFDRTDIGALAEQYHHLLSAVLANPDTEWRDLPAAPASSRPVHQWFETQVEQTPDAIAVVFEDSRLSYRELNARANQVARSLRDAGVTPGVLVGLCIERGPQMVVGILAVLKAGAAYLPIDPDNPDERIRFIVQDTGLGTLLTSSHLQPRFADFALNLMCLDNLAESAAHDTTNLNLSVALQDLAYCIYTSGSTGQPKGALNTHGGFANLVQWYVRDGLHMRNDDRVMLASSVGFDLTQKNILGPLCAGACLMIPQHSPAHAMGFMKALTAYRPTWLNCAPSAFRAFAGSARTASLRMLVLGGEPVDAALLEQLRGRPLTLVNSYGPTECSDVASWCSQDMQTLAQAAEMPLGQAIPGVQVFVLDENLQPVAIGEAGEIHIAGTGVGQGYLRRAALSAQTFIPNPYGPAGSRMYKSGDLGRYLSDGSLAFIGRIDFQVKVRGHRIELGEIESRLSACAAIREAVVMALEAGAGEKRLVAYLVAGDGHVIDGEQLANTLREDLPDYMVPDTWIALPQLPLNINGKLDRKALPPPAWRVQQKTAADGLALTPILRQPRIDVRSLIS</sequence>
<protein>
    <submittedName>
        <fullName evidence="1">Amino acid adenylation domain-containing protein</fullName>
    </submittedName>
</protein>
<reference evidence="1" key="1">
    <citation type="submission" date="2017-05" db="EMBL/GenBank/DDBJ databases">
        <authorList>
            <person name="Varghese N."/>
            <person name="Submissions S."/>
        </authorList>
    </citation>
    <scope>NUCLEOTIDE SEQUENCE</scope>
    <source>
        <strain evidence="1">LMG 28168</strain>
    </source>
</reference>
<evidence type="ECO:0000313" key="1">
    <source>
        <dbReference type="EMBL" id="SMQ23680.1"/>
    </source>
</evidence>
<proteinExistence type="predicted"/>
<comment type="caution">
    <text evidence="1">The sequence shown here is derived from an EMBL/GenBank/DDBJ whole genome shotgun (WGS) entry which is preliminary data.</text>
</comment>
<dbReference type="Proteomes" id="UP001158048">
    <property type="component" value="Unassembled WGS sequence"/>
</dbReference>
<dbReference type="EMBL" id="FXUY01000001">
    <property type="protein sequence ID" value="SMQ23680.1"/>
    <property type="molecule type" value="Genomic_DNA"/>
</dbReference>